<dbReference type="AlphaFoldDB" id="A0A6L7FYT7"/>
<accession>A0A6L7FYT7</accession>
<protein>
    <submittedName>
        <fullName evidence="1">DUF4170 domain-containing protein</fullName>
    </submittedName>
</protein>
<organism evidence="1 2">
    <name type="scientific">Pseudooceanicola albus</name>
    <dbReference type="NCBI Taxonomy" id="2692189"/>
    <lineage>
        <taxon>Bacteria</taxon>
        <taxon>Pseudomonadati</taxon>
        <taxon>Pseudomonadota</taxon>
        <taxon>Alphaproteobacteria</taxon>
        <taxon>Rhodobacterales</taxon>
        <taxon>Paracoccaceae</taxon>
        <taxon>Pseudooceanicola</taxon>
    </lineage>
</organism>
<name>A0A6L7FYT7_9RHOB</name>
<gene>
    <name evidence="1" type="ORF">GR170_02040</name>
</gene>
<comment type="caution">
    <text evidence="1">The sequence shown here is derived from an EMBL/GenBank/DDBJ whole genome shotgun (WGS) entry which is preliminary data.</text>
</comment>
<proteinExistence type="predicted"/>
<evidence type="ECO:0000313" key="2">
    <source>
        <dbReference type="Proteomes" id="UP000477911"/>
    </source>
</evidence>
<dbReference type="Proteomes" id="UP000477911">
    <property type="component" value="Unassembled WGS sequence"/>
</dbReference>
<sequence length="76" mass="8630">MSQRLHLVFGGELVDPAKNVFRDLNDLHIVGLFPDYDAAYDAWKAEAQRTVDNAHMRYFIANIHQLREGTQADTAA</sequence>
<dbReference type="EMBL" id="WUMU01000001">
    <property type="protein sequence ID" value="MXN16602.1"/>
    <property type="molecule type" value="Genomic_DNA"/>
</dbReference>
<dbReference type="RefSeq" id="WP_160891125.1">
    <property type="nucleotide sequence ID" value="NZ_WUMU01000001.1"/>
</dbReference>
<keyword evidence="2" id="KW-1185">Reference proteome</keyword>
<reference evidence="1 2" key="1">
    <citation type="submission" date="2019-12" db="EMBL/GenBank/DDBJ databases">
        <authorList>
            <person name="Li M."/>
        </authorList>
    </citation>
    <scope>NUCLEOTIDE SEQUENCE [LARGE SCALE GENOMIC DNA]</scope>
    <source>
        <strain evidence="1 2">GBMRC 2024</strain>
    </source>
</reference>
<evidence type="ECO:0000313" key="1">
    <source>
        <dbReference type="EMBL" id="MXN16602.1"/>
    </source>
</evidence>
<dbReference type="InterPro" id="IPR025226">
    <property type="entry name" value="DUF4170"/>
</dbReference>
<dbReference type="Gene3D" id="3.30.70.2400">
    <property type="entry name" value="Uncharacterised protein PF13773, DUF4170"/>
    <property type="match status" value="1"/>
</dbReference>
<dbReference type="Pfam" id="PF13773">
    <property type="entry name" value="DUF4170"/>
    <property type="match status" value="1"/>
</dbReference>